<dbReference type="EMBL" id="BAAAUG010000192">
    <property type="protein sequence ID" value="GAA3146586.1"/>
    <property type="molecule type" value="Genomic_DNA"/>
</dbReference>
<feature type="domain" description="Rieske" evidence="11">
    <location>
        <begin position="73"/>
        <end position="165"/>
    </location>
</feature>
<dbReference type="InterPro" id="IPR017941">
    <property type="entry name" value="Rieske_2Fe-2S"/>
</dbReference>
<evidence type="ECO:0000256" key="10">
    <source>
        <dbReference type="SAM" id="MobiDB-lite"/>
    </source>
</evidence>
<dbReference type="PRINTS" id="PR00162">
    <property type="entry name" value="RIESKE"/>
</dbReference>
<dbReference type="PROSITE" id="PS51318">
    <property type="entry name" value="TAT"/>
    <property type="match status" value="1"/>
</dbReference>
<evidence type="ECO:0000256" key="8">
    <source>
        <dbReference type="ARBA" id="ARBA00029586"/>
    </source>
</evidence>
<keyword evidence="6" id="KW-0411">Iron-sulfur</keyword>
<keyword evidence="5" id="KW-0408">Iron</keyword>
<keyword evidence="3" id="KW-0001">2Fe-2S</keyword>
<dbReference type="Pfam" id="PF00355">
    <property type="entry name" value="Rieske"/>
    <property type="match status" value="1"/>
</dbReference>
<dbReference type="CDD" id="cd03467">
    <property type="entry name" value="Rieske"/>
    <property type="match status" value="1"/>
</dbReference>
<comment type="function">
    <text evidence="1">Iron-sulfur subunit of the cytochrome bc1 complex, an essential component of the respiratory electron transport chain required for ATP synthesis. The bc1 complex catalyzes the oxidation of menaquinol and the reduction of cytochrome c in the respiratory chain. The bc1 complex operates through a Q-cycle mechanism that couples electron transfer to generation of the proton gradient that drives ATP synthesis.</text>
</comment>
<dbReference type="SUPFAM" id="SSF50022">
    <property type="entry name" value="ISP domain"/>
    <property type="match status" value="1"/>
</dbReference>
<dbReference type="InterPro" id="IPR005805">
    <property type="entry name" value="Rieske_Fe-S_prot_C"/>
</dbReference>
<evidence type="ECO:0000313" key="13">
    <source>
        <dbReference type="Proteomes" id="UP001501637"/>
    </source>
</evidence>
<evidence type="ECO:0000256" key="9">
    <source>
        <dbReference type="ARBA" id="ARBA00034078"/>
    </source>
</evidence>
<organism evidence="12 13">
    <name type="scientific">Streptomyces rectiviolaceus</name>
    <dbReference type="NCBI Taxonomy" id="332591"/>
    <lineage>
        <taxon>Bacteria</taxon>
        <taxon>Bacillati</taxon>
        <taxon>Actinomycetota</taxon>
        <taxon>Actinomycetes</taxon>
        <taxon>Kitasatosporales</taxon>
        <taxon>Streptomycetaceae</taxon>
        <taxon>Streptomyces</taxon>
    </lineage>
</organism>
<evidence type="ECO:0000313" key="12">
    <source>
        <dbReference type="EMBL" id="GAA3146586.1"/>
    </source>
</evidence>
<dbReference type="Proteomes" id="UP001501637">
    <property type="component" value="Unassembled WGS sequence"/>
</dbReference>
<gene>
    <name evidence="12" type="ORF">GCM10010449_76970</name>
</gene>
<evidence type="ECO:0000256" key="2">
    <source>
        <dbReference type="ARBA" id="ARBA00015816"/>
    </source>
</evidence>
<evidence type="ECO:0000256" key="5">
    <source>
        <dbReference type="ARBA" id="ARBA00023004"/>
    </source>
</evidence>
<dbReference type="InterPro" id="IPR036922">
    <property type="entry name" value="Rieske_2Fe-2S_sf"/>
</dbReference>
<accession>A0ABP6NFE1</accession>
<protein>
    <recommendedName>
        <fullName evidence="2">Cytochrome bc1 complex Rieske iron-sulfur subunit</fullName>
    </recommendedName>
    <alternativeName>
        <fullName evidence="8">Cytochrome bc1 reductase complex subunit QcrA</fullName>
    </alternativeName>
</protein>
<dbReference type="InterPro" id="IPR014349">
    <property type="entry name" value="Rieske_Fe-S_prot"/>
</dbReference>
<keyword evidence="7" id="KW-1015">Disulfide bond</keyword>
<reference evidence="13" key="1">
    <citation type="journal article" date="2019" name="Int. J. Syst. Evol. Microbiol.">
        <title>The Global Catalogue of Microorganisms (GCM) 10K type strain sequencing project: providing services to taxonomists for standard genome sequencing and annotation.</title>
        <authorList>
            <consortium name="The Broad Institute Genomics Platform"/>
            <consortium name="The Broad Institute Genome Sequencing Center for Infectious Disease"/>
            <person name="Wu L."/>
            <person name="Ma J."/>
        </authorList>
    </citation>
    <scope>NUCLEOTIDE SEQUENCE [LARGE SCALE GENOMIC DNA]</scope>
    <source>
        <strain evidence="13">JCM 9092</strain>
    </source>
</reference>
<evidence type="ECO:0000256" key="3">
    <source>
        <dbReference type="ARBA" id="ARBA00022714"/>
    </source>
</evidence>
<evidence type="ECO:0000256" key="7">
    <source>
        <dbReference type="ARBA" id="ARBA00023157"/>
    </source>
</evidence>
<evidence type="ECO:0000256" key="4">
    <source>
        <dbReference type="ARBA" id="ARBA00022723"/>
    </source>
</evidence>
<comment type="cofactor">
    <cofactor evidence="9">
        <name>[2Fe-2S] cluster</name>
        <dbReference type="ChEBI" id="CHEBI:190135"/>
    </cofactor>
</comment>
<dbReference type="PANTHER" id="PTHR10134">
    <property type="entry name" value="CYTOCHROME B-C1 COMPLEX SUBUNIT RIESKE, MITOCHONDRIAL"/>
    <property type="match status" value="1"/>
</dbReference>
<dbReference type="PROSITE" id="PS51296">
    <property type="entry name" value="RIESKE"/>
    <property type="match status" value="1"/>
</dbReference>
<evidence type="ECO:0000259" key="11">
    <source>
        <dbReference type="PROSITE" id="PS51296"/>
    </source>
</evidence>
<name>A0ABP6NFE1_9ACTN</name>
<evidence type="ECO:0000256" key="6">
    <source>
        <dbReference type="ARBA" id="ARBA00023014"/>
    </source>
</evidence>
<dbReference type="InterPro" id="IPR006311">
    <property type="entry name" value="TAT_signal"/>
</dbReference>
<feature type="region of interest" description="Disordered" evidence="10">
    <location>
        <begin position="46"/>
        <end position="74"/>
    </location>
</feature>
<proteinExistence type="predicted"/>
<evidence type="ECO:0000256" key="1">
    <source>
        <dbReference type="ARBA" id="ARBA00002494"/>
    </source>
</evidence>
<keyword evidence="13" id="KW-1185">Reference proteome</keyword>
<sequence>MNTAARGRVPPDMTISKEPLPALSRRSVVAAAGVVSLAATLAACGESEDSYDSAPADKKAPDEAEAPAGAGGAALAKTSEIPVGGGKIFKKEGVVVTQPTEGEFKAFSNRCTHKQCPVTSVEGGTINCPCHGSKFSIADGSVKASPAPKPLPAAEITVEGDSITLA</sequence>
<keyword evidence="4" id="KW-0479">Metal-binding</keyword>
<comment type="caution">
    <text evidence="12">The sequence shown here is derived from an EMBL/GenBank/DDBJ whole genome shotgun (WGS) entry which is preliminary data.</text>
</comment>
<dbReference type="Gene3D" id="2.102.10.10">
    <property type="entry name" value="Rieske [2Fe-2S] iron-sulphur domain"/>
    <property type="match status" value="1"/>
</dbReference>